<accession>A0A6I3XIF8</accession>
<evidence type="ECO:0000313" key="4">
    <source>
        <dbReference type="Proteomes" id="UP000431684"/>
    </source>
</evidence>
<dbReference type="SUPFAM" id="SSF81606">
    <property type="entry name" value="PP2C-like"/>
    <property type="match status" value="1"/>
</dbReference>
<keyword evidence="4" id="KW-1185">Reference proteome</keyword>
<dbReference type="CDD" id="cd04598">
    <property type="entry name" value="CBS_pair_GGDEF_EAL"/>
    <property type="match status" value="1"/>
</dbReference>
<gene>
    <name evidence="3" type="ORF">GJV26_29560</name>
</gene>
<dbReference type="RefSeq" id="WP_155712119.1">
    <property type="nucleotide sequence ID" value="NZ_BMWU01000026.1"/>
</dbReference>
<dbReference type="AlphaFoldDB" id="A0A6I3XIF8"/>
<name>A0A6I3XIF8_9BURK</name>
<dbReference type="SUPFAM" id="SSF54631">
    <property type="entry name" value="CBS-domain pair"/>
    <property type="match status" value="1"/>
</dbReference>
<keyword evidence="1" id="KW-0378">Hydrolase</keyword>
<sequence>MTESFNPSRLPLPRFRPATAADLCVPTACVPADASNGDVLALFTGRRELMTLPVVEEGRPIGLICRNIFMSQMSKPFYQELYGRKSCIAFMDKDPLVVDAGLGIEALTFRAVESGEKALADGFIITRAGQLQGVGFGLQLMNVVADMQAERNRQIMHSIEYASVIQRALLRASDDALAAALPDAGLVWQPRDVVGGDFYHVARYPDGWCAVIADCTGHGVPGAFMTLIASSLLTQALQALGPRDPAALLAELNRGVKDMLGQHMPGQPAAVQTAGGQAVGAGYGPGQYNKGASLSNDGLDAAVLWFDGATRHLSYAGARLPLFVLAPDGDAFGVLEPDRMGAGYAETPAGHRWPVHAVHLPPGSLLFTGTDGLFDQIGGERDISFGKRRAQRLLLERRDDPAAGLAALLAAELARWQGGQPRRDDVTFLCCRP</sequence>
<evidence type="ECO:0000313" key="3">
    <source>
        <dbReference type="EMBL" id="MUI16574.1"/>
    </source>
</evidence>
<evidence type="ECO:0000256" key="1">
    <source>
        <dbReference type="ARBA" id="ARBA00022801"/>
    </source>
</evidence>
<protein>
    <submittedName>
        <fullName evidence="3">SpoIIE family protein phosphatase</fullName>
    </submittedName>
</protein>
<dbReference type="PANTHER" id="PTHR43156:SF9">
    <property type="entry name" value="HAMP DOMAIN-CONTAINING PROTEIN"/>
    <property type="match status" value="1"/>
</dbReference>
<organism evidence="3 4">
    <name type="scientific">Pseudoduganella dura</name>
    <dbReference type="NCBI Taxonomy" id="321982"/>
    <lineage>
        <taxon>Bacteria</taxon>
        <taxon>Pseudomonadati</taxon>
        <taxon>Pseudomonadota</taxon>
        <taxon>Betaproteobacteria</taxon>
        <taxon>Burkholderiales</taxon>
        <taxon>Oxalobacteraceae</taxon>
        <taxon>Telluria group</taxon>
        <taxon>Pseudoduganella</taxon>
    </lineage>
</organism>
<dbReference type="InterPro" id="IPR046342">
    <property type="entry name" value="CBS_dom_sf"/>
</dbReference>
<dbReference type="OrthoDB" id="5496380at2"/>
<comment type="caution">
    <text evidence="3">The sequence shown here is derived from an EMBL/GenBank/DDBJ whole genome shotgun (WGS) entry which is preliminary data.</text>
</comment>
<dbReference type="Gene3D" id="3.60.40.10">
    <property type="entry name" value="PPM-type phosphatase domain"/>
    <property type="match status" value="1"/>
</dbReference>
<proteinExistence type="predicted"/>
<dbReference type="InterPro" id="IPR001932">
    <property type="entry name" value="PPM-type_phosphatase-like_dom"/>
</dbReference>
<dbReference type="InterPro" id="IPR052016">
    <property type="entry name" value="Bact_Sigma-Reg"/>
</dbReference>
<dbReference type="GO" id="GO:0016791">
    <property type="term" value="F:phosphatase activity"/>
    <property type="evidence" value="ECO:0007669"/>
    <property type="project" value="TreeGrafter"/>
</dbReference>
<dbReference type="InterPro" id="IPR036457">
    <property type="entry name" value="PPM-type-like_dom_sf"/>
</dbReference>
<dbReference type="SMART" id="SM00331">
    <property type="entry name" value="PP2C_SIG"/>
    <property type="match status" value="1"/>
</dbReference>
<reference evidence="3 4" key="1">
    <citation type="submission" date="2019-11" db="EMBL/GenBank/DDBJ databases">
        <title>Draft Genome Sequences of Six Type Strains of the Genus Massilia.</title>
        <authorList>
            <person name="Miess H."/>
            <person name="Frediansyah A."/>
            <person name="Goeker M."/>
            <person name="Gross H."/>
        </authorList>
    </citation>
    <scope>NUCLEOTIDE SEQUENCE [LARGE SCALE GENOMIC DNA]</scope>
    <source>
        <strain evidence="3 4">DSM 17513</strain>
    </source>
</reference>
<dbReference type="PANTHER" id="PTHR43156">
    <property type="entry name" value="STAGE II SPORULATION PROTEIN E-RELATED"/>
    <property type="match status" value="1"/>
</dbReference>
<evidence type="ECO:0000259" key="2">
    <source>
        <dbReference type="SMART" id="SM00331"/>
    </source>
</evidence>
<dbReference type="EMBL" id="WNWM01000002">
    <property type="protein sequence ID" value="MUI16574.1"/>
    <property type="molecule type" value="Genomic_DNA"/>
</dbReference>
<feature type="domain" description="PPM-type phosphatase" evidence="2">
    <location>
        <begin position="182"/>
        <end position="433"/>
    </location>
</feature>
<dbReference type="Pfam" id="PF07228">
    <property type="entry name" value="SpoIIE"/>
    <property type="match status" value="1"/>
</dbReference>
<dbReference type="Proteomes" id="UP000431684">
    <property type="component" value="Unassembled WGS sequence"/>
</dbReference>